<feature type="transmembrane region" description="Helical" evidence="8">
    <location>
        <begin position="6"/>
        <end position="23"/>
    </location>
</feature>
<proteinExistence type="inferred from homology"/>
<comment type="similarity">
    <text evidence="2">Belongs to the ZIP transporter (TC 2.A.5) family.</text>
</comment>
<keyword evidence="5" id="KW-0862">Zinc</keyword>
<keyword evidence="3" id="KW-1003">Cell membrane</keyword>
<dbReference type="RefSeq" id="WP_126658682.1">
    <property type="nucleotide sequence ID" value="NZ_RYYR01000009.1"/>
</dbReference>
<keyword evidence="4 8" id="KW-0812">Transmembrane</keyword>
<keyword evidence="7 8" id="KW-0472">Membrane</keyword>
<evidence type="ECO:0000256" key="5">
    <source>
        <dbReference type="ARBA" id="ARBA00022833"/>
    </source>
</evidence>
<dbReference type="Proteomes" id="UP000287910">
    <property type="component" value="Unassembled WGS sequence"/>
</dbReference>
<name>A0A3S0RW13_9BACI</name>
<feature type="transmembrane region" description="Helical" evidence="8">
    <location>
        <begin position="219"/>
        <end position="236"/>
    </location>
</feature>
<dbReference type="GO" id="GO:0005886">
    <property type="term" value="C:plasma membrane"/>
    <property type="evidence" value="ECO:0007669"/>
    <property type="project" value="UniProtKB-SubCell"/>
</dbReference>
<keyword evidence="6 8" id="KW-1133">Transmembrane helix</keyword>
<feature type="transmembrane region" description="Helical" evidence="8">
    <location>
        <begin position="35"/>
        <end position="54"/>
    </location>
</feature>
<dbReference type="PANTHER" id="PTHR11040">
    <property type="entry name" value="ZINC/IRON TRANSPORTER"/>
    <property type="match status" value="1"/>
</dbReference>
<dbReference type="EMBL" id="RYYR01000009">
    <property type="protein sequence ID" value="RUL53542.1"/>
    <property type="molecule type" value="Genomic_DNA"/>
</dbReference>
<feature type="transmembrane region" description="Helical" evidence="8">
    <location>
        <begin position="100"/>
        <end position="121"/>
    </location>
</feature>
<reference evidence="9 10" key="1">
    <citation type="submission" date="2018-12" db="EMBL/GenBank/DDBJ databases">
        <title>Lysinibacillus antri sp. nov., isolated from a cave soil.</title>
        <authorList>
            <person name="Narsing Rao M.P."/>
            <person name="Zhang H."/>
            <person name="Dong Z.-Y."/>
            <person name="Niu X.-K."/>
            <person name="Zhang K."/>
            <person name="Fang B.-Z."/>
            <person name="Kang Y.-Q."/>
            <person name="Xiao M."/>
            <person name="Li W.-J."/>
        </authorList>
    </citation>
    <scope>NUCLEOTIDE SEQUENCE [LARGE SCALE GENOMIC DNA]</scope>
    <source>
        <strain evidence="9 10">SYSU K30002</strain>
    </source>
</reference>
<evidence type="ECO:0000256" key="8">
    <source>
        <dbReference type="SAM" id="Phobius"/>
    </source>
</evidence>
<gene>
    <name evidence="9" type="ORF">EK386_08210</name>
</gene>
<evidence type="ECO:0000313" key="9">
    <source>
        <dbReference type="EMBL" id="RUL53542.1"/>
    </source>
</evidence>
<evidence type="ECO:0000256" key="1">
    <source>
        <dbReference type="ARBA" id="ARBA00004651"/>
    </source>
</evidence>
<evidence type="ECO:0000256" key="7">
    <source>
        <dbReference type="ARBA" id="ARBA00023136"/>
    </source>
</evidence>
<feature type="transmembrane region" description="Helical" evidence="8">
    <location>
        <begin position="133"/>
        <end position="151"/>
    </location>
</feature>
<evidence type="ECO:0000313" key="10">
    <source>
        <dbReference type="Proteomes" id="UP000287910"/>
    </source>
</evidence>
<comment type="caution">
    <text evidence="9">The sequence shown here is derived from an EMBL/GenBank/DDBJ whole genome shotgun (WGS) entry which is preliminary data.</text>
</comment>
<evidence type="ECO:0000256" key="6">
    <source>
        <dbReference type="ARBA" id="ARBA00022989"/>
    </source>
</evidence>
<evidence type="ECO:0000256" key="4">
    <source>
        <dbReference type="ARBA" id="ARBA00022692"/>
    </source>
</evidence>
<dbReference type="PANTHER" id="PTHR11040:SF211">
    <property type="entry name" value="ZINC TRANSPORTER ZIP11"/>
    <property type="match status" value="1"/>
</dbReference>
<dbReference type="Pfam" id="PF02535">
    <property type="entry name" value="Zip"/>
    <property type="match status" value="1"/>
</dbReference>
<organism evidence="9 10">
    <name type="scientific">Lysinibacillus antri</name>
    <dbReference type="NCBI Taxonomy" id="2498145"/>
    <lineage>
        <taxon>Bacteria</taxon>
        <taxon>Bacillati</taxon>
        <taxon>Bacillota</taxon>
        <taxon>Bacilli</taxon>
        <taxon>Bacillales</taxon>
        <taxon>Bacillaceae</taxon>
        <taxon>Lysinibacillus</taxon>
    </lineage>
</organism>
<sequence>MWLFAFITSFIAILIGGCIAWLLKRFQKEMDTTYAICAGLIFGLISIEILPEAIEIGDWVISFLGIFLGFILFKGLHSIFHFNQSEALLSKEKRSIRTGLLLMFSIAIHNFPIGIMIGTNLEAELTIPLLQTLFFHSIPEGVILFTVLMVAGTNVIQWLTLNVFVSIPVALGVYIGNYIRIEFQLLSAFLISFTIGIMVTVTVTEILFAAFKKSSTVKIVLFTFVGFGIMGLYLYVI</sequence>
<evidence type="ECO:0000256" key="3">
    <source>
        <dbReference type="ARBA" id="ARBA00022475"/>
    </source>
</evidence>
<dbReference type="InterPro" id="IPR003689">
    <property type="entry name" value="ZIP"/>
</dbReference>
<accession>A0A3S0RW13</accession>
<comment type="subcellular location">
    <subcellularLocation>
        <location evidence="1">Cell membrane</location>
        <topology evidence="1">Multi-pass membrane protein</topology>
    </subcellularLocation>
</comment>
<keyword evidence="10" id="KW-1185">Reference proteome</keyword>
<protein>
    <submittedName>
        <fullName evidence="9">Divalent cation transporter</fullName>
    </submittedName>
</protein>
<feature type="transmembrane region" description="Helical" evidence="8">
    <location>
        <begin position="60"/>
        <end position="80"/>
    </location>
</feature>
<dbReference type="GO" id="GO:0005385">
    <property type="term" value="F:zinc ion transmembrane transporter activity"/>
    <property type="evidence" value="ECO:0007669"/>
    <property type="project" value="TreeGrafter"/>
</dbReference>
<evidence type="ECO:0000256" key="2">
    <source>
        <dbReference type="ARBA" id="ARBA00006939"/>
    </source>
</evidence>
<feature type="transmembrane region" description="Helical" evidence="8">
    <location>
        <begin position="158"/>
        <end position="179"/>
    </location>
</feature>
<feature type="transmembrane region" description="Helical" evidence="8">
    <location>
        <begin position="185"/>
        <end position="207"/>
    </location>
</feature>
<dbReference type="AlphaFoldDB" id="A0A3S0RW13"/>